<dbReference type="RefSeq" id="WP_064122972.1">
    <property type="nucleotide sequence ID" value="NZ_CP015243.1"/>
</dbReference>
<organism evidence="1 2">
    <name type="scientific">Halotalea alkalilenta</name>
    <dbReference type="NCBI Taxonomy" id="376489"/>
    <lineage>
        <taxon>Bacteria</taxon>
        <taxon>Pseudomonadati</taxon>
        <taxon>Pseudomonadota</taxon>
        <taxon>Gammaproteobacteria</taxon>
        <taxon>Oceanospirillales</taxon>
        <taxon>Halomonadaceae</taxon>
        <taxon>Halotalea</taxon>
    </lineage>
</organism>
<accession>A0A172YG31</accession>
<dbReference type="AlphaFoldDB" id="A0A172YG31"/>
<evidence type="ECO:0000313" key="2">
    <source>
        <dbReference type="Proteomes" id="UP000077875"/>
    </source>
</evidence>
<keyword evidence="2" id="KW-1185">Reference proteome</keyword>
<reference evidence="1 2" key="1">
    <citation type="submission" date="2016-04" db="EMBL/GenBank/DDBJ databases">
        <title>Complete Genome Sequence of Halotalea alkalilenta IHB B 13600.</title>
        <authorList>
            <person name="Swarnkar M.K."/>
            <person name="Sharma A."/>
            <person name="Kaushal K."/>
            <person name="Soni R."/>
            <person name="Rana S."/>
            <person name="Singh A.K."/>
            <person name="Gulati A."/>
        </authorList>
    </citation>
    <scope>NUCLEOTIDE SEQUENCE [LARGE SCALE GENOMIC DNA]</scope>
    <source>
        <strain evidence="1 2">IHB B 13600</strain>
    </source>
</reference>
<dbReference type="STRING" id="376489.A5892_11795"/>
<protein>
    <submittedName>
        <fullName evidence="1">Uncharacterized protein</fullName>
    </submittedName>
</protein>
<dbReference type="Proteomes" id="UP000077875">
    <property type="component" value="Chromosome"/>
</dbReference>
<evidence type="ECO:0000313" key="1">
    <source>
        <dbReference type="EMBL" id="ANF58066.1"/>
    </source>
</evidence>
<dbReference type="KEGG" id="haa:A5892_11795"/>
<dbReference type="EMBL" id="CP015243">
    <property type="protein sequence ID" value="ANF58066.1"/>
    <property type="molecule type" value="Genomic_DNA"/>
</dbReference>
<proteinExistence type="predicted"/>
<sequence>MKWVKKLLSIGKSNSTDRQTAPSPVDVAALAKEVLSQDSTSLSVAASSKKAMTIDIEAHKHDLDAMKAAAIEEGSRYWQAVSGLEQSEAPPAVKPDAFLRVAILSRKARDFDQEIAFCEKWVQIEQDYRLRAATCKATTGQYVKDYTIGPIPENIRKRLARAKKRPEMS</sequence>
<gene>
    <name evidence="1" type="ORF">A5892_11795</name>
</gene>
<name>A0A172YG31_9GAMM</name>